<keyword evidence="3" id="KW-0805">Transcription regulation</keyword>
<dbReference type="Pfam" id="PF20161">
    <property type="entry name" value="VpsR"/>
    <property type="match status" value="1"/>
</dbReference>
<keyword evidence="5" id="KW-0804">Transcription</keyword>
<dbReference type="PANTHER" id="PTHR32071:SF120">
    <property type="entry name" value="TRANSCRIPTIONAL REGULATOR-RELATED"/>
    <property type="match status" value="1"/>
</dbReference>
<dbReference type="PROSITE" id="PS00688">
    <property type="entry name" value="SIGMA54_INTERACT_3"/>
    <property type="match status" value="1"/>
</dbReference>
<evidence type="ECO:0000256" key="2">
    <source>
        <dbReference type="ARBA" id="ARBA00022840"/>
    </source>
</evidence>
<dbReference type="PROSITE" id="PS00676">
    <property type="entry name" value="SIGMA54_INTERACT_2"/>
    <property type="match status" value="1"/>
</dbReference>
<dbReference type="InterPro" id="IPR009057">
    <property type="entry name" value="Homeodomain-like_sf"/>
</dbReference>
<dbReference type="PANTHER" id="PTHR32071">
    <property type="entry name" value="TRANSCRIPTIONAL REGULATORY PROTEIN"/>
    <property type="match status" value="1"/>
</dbReference>
<dbReference type="InterPro" id="IPR045343">
    <property type="entry name" value="VpsR"/>
</dbReference>
<dbReference type="InterPro" id="IPR002078">
    <property type="entry name" value="Sigma_54_int"/>
</dbReference>
<dbReference type="Gene3D" id="3.40.50.300">
    <property type="entry name" value="P-loop containing nucleotide triphosphate hydrolases"/>
    <property type="match status" value="1"/>
</dbReference>
<dbReference type="InterPro" id="IPR025943">
    <property type="entry name" value="Sigma_54_int_dom_ATP-bd_2"/>
</dbReference>
<evidence type="ECO:0000313" key="8">
    <source>
        <dbReference type="Proteomes" id="UP000235347"/>
    </source>
</evidence>
<dbReference type="EMBL" id="PNYB01000009">
    <property type="protein sequence ID" value="PMS24751.1"/>
    <property type="molecule type" value="Genomic_DNA"/>
</dbReference>
<reference evidence="7 8" key="1">
    <citation type="submission" date="2018-01" db="EMBL/GenBank/DDBJ databases">
        <title>Whole genome analyses suggest that Burkholderia sensu lato contains two further novel genera in the rhizoxinica-symbiotica group Mycetohabitans gen. nov., and Trinickia gen. nov.: implications for the evolution of diazotrophy and nodulation in the Burkholderiaceae.</title>
        <authorList>
            <person name="Estrada-de los Santos P."/>
            <person name="Palmer M."/>
            <person name="Chavez-Ramirez B."/>
            <person name="Beukes C."/>
            <person name="Steenkamp E.T."/>
            <person name="Hirsch A.M."/>
            <person name="Manyaka P."/>
            <person name="Maluk M."/>
            <person name="Lafos M."/>
            <person name="Crook M."/>
            <person name="Gross E."/>
            <person name="Simon M.F."/>
            <person name="Bueno dos Reis Junior F."/>
            <person name="Poole P.S."/>
            <person name="Venter S.N."/>
            <person name="James E.K."/>
        </authorList>
    </citation>
    <scope>NUCLEOTIDE SEQUENCE [LARGE SCALE GENOMIC DNA]</scope>
    <source>
        <strain evidence="7 8">GP25-8</strain>
    </source>
</reference>
<dbReference type="InterPro" id="IPR058031">
    <property type="entry name" value="AAA_lid_NorR"/>
</dbReference>
<dbReference type="InterPro" id="IPR027417">
    <property type="entry name" value="P-loop_NTPase"/>
</dbReference>
<dbReference type="PROSITE" id="PS50045">
    <property type="entry name" value="SIGMA54_INTERACT_4"/>
    <property type="match status" value="1"/>
</dbReference>
<comment type="caution">
    <text evidence="7">The sequence shown here is derived from an EMBL/GenBank/DDBJ whole genome shotgun (WGS) entry which is preliminary data.</text>
</comment>
<dbReference type="FunFam" id="3.40.50.300:FF:000006">
    <property type="entry name" value="DNA-binding transcriptional regulator NtrC"/>
    <property type="match status" value="1"/>
</dbReference>
<gene>
    <name evidence="7" type="ORF">C0Z19_13180</name>
</gene>
<dbReference type="Proteomes" id="UP000235347">
    <property type="component" value="Unassembled WGS sequence"/>
</dbReference>
<proteinExistence type="predicted"/>
<dbReference type="SMART" id="SM00382">
    <property type="entry name" value="AAA"/>
    <property type="match status" value="1"/>
</dbReference>
<dbReference type="RefSeq" id="WP_102610265.1">
    <property type="nucleotide sequence ID" value="NZ_CADIKD010000003.1"/>
</dbReference>
<accession>A0A2N7W5S8</accession>
<evidence type="ECO:0000256" key="3">
    <source>
        <dbReference type="ARBA" id="ARBA00023015"/>
    </source>
</evidence>
<dbReference type="SUPFAM" id="SSF52540">
    <property type="entry name" value="P-loop containing nucleoside triphosphate hydrolases"/>
    <property type="match status" value="1"/>
</dbReference>
<dbReference type="Pfam" id="PF00158">
    <property type="entry name" value="Sigma54_activat"/>
    <property type="match status" value="1"/>
</dbReference>
<dbReference type="SUPFAM" id="SSF46689">
    <property type="entry name" value="Homeodomain-like"/>
    <property type="match status" value="1"/>
</dbReference>
<keyword evidence="1" id="KW-0547">Nucleotide-binding</keyword>
<dbReference type="Pfam" id="PF25601">
    <property type="entry name" value="AAA_lid_14"/>
    <property type="match status" value="1"/>
</dbReference>
<evidence type="ECO:0000313" key="7">
    <source>
        <dbReference type="EMBL" id="PMS24751.1"/>
    </source>
</evidence>
<evidence type="ECO:0000259" key="6">
    <source>
        <dbReference type="PROSITE" id="PS50045"/>
    </source>
</evidence>
<sequence>MEPASRQLIYVTRDVNSQLSAQFNARGWEVEVAASARDARRALRSDAAIGGLLDLSSRFDSQEIAALEPCLTLGNVGWVAATSPGQLQESALRRLVRDYCYDYVTMPYEAPRIVDSVGHAYGMVVLAASDESDPGEGEMVGSCDAMRALFRAIRKVACTDAPVFVSGESGTGKELTAVAIHERSARRAQPFVAINCGAIPPHLLQSELFGYERGAFTGASHRKIGRIEAAHGGTLFLDEIGDLPLESQASLLRFLQEGQIERLGGQESIDVDVRVISATHVDMQRAMQEGSFRADLYHRLCVLQIDEPPLRARGKDIELLARHMVERFRKDGARRRRGFSADAVAALYNYAWPGNVRELINRIRRAIVMSEGRFITAHDLELAEYVEIAPVSLAQAREAAERHAIELALLRHRGRLGDAAQELGVSRVTLYRLLCAHGMRHHEAEAGVGARHMAG</sequence>
<dbReference type="Gene3D" id="1.10.10.60">
    <property type="entry name" value="Homeodomain-like"/>
    <property type="match status" value="1"/>
</dbReference>
<evidence type="ECO:0000256" key="4">
    <source>
        <dbReference type="ARBA" id="ARBA00023125"/>
    </source>
</evidence>
<evidence type="ECO:0000256" key="5">
    <source>
        <dbReference type="ARBA" id="ARBA00023163"/>
    </source>
</evidence>
<dbReference type="InterPro" id="IPR002197">
    <property type="entry name" value="HTH_Fis"/>
</dbReference>
<name>A0A2N7W5S8_9BURK</name>
<dbReference type="GO" id="GO:0005524">
    <property type="term" value="F:ATP binding"/>
    <property type="evidence" value="ECO:0007669"/>
    <property type="project" value="UniProtKB-KW"/>
</dbReference>
<dbReference type="InterPro" id="IPR003593">
    <property type="entry name" value="AAA+_ATPase"/>
</dbReference>
<evidence type="ECO:0000256" key="1">
    <source>
        <dbReference type="ARBA" id="ARBA00022741"/>
    </source>
</evidence>
<protein>
    <submittedName>
        <fullName evidence="7">Fis family transcriptional regulator</fullName>
    </submittedName>
</protein>
<dbReference type="Gene3D" id="1.10.8.60">
    <property type="match status" value="1"/>
</dbReference>
<dbReference type="Pfam" id="PF02954">
    <property type="entry name" value="HTH_8"/>
    <property type="match status" value="1"/>
</dbReference>
<organism evidence="7 8">
    <name type="scientific">Trinickia soli</name>
    <dbReference type="NCBI Taxonomy" id="380675"/>
    <lineage>
        <taxon>Bacteria</taxon>
        <taxon>Pseudomonadati</taxon>
        <taxon>Pseudomonadota</taxon>
        <taxon>Betaproteobacteria</taxon>
        <taxon>Burkholderiales</taxon>
        <taxon>Burkholderiaceae</taxon>
        <taxon>Trinickia</taxon>
    </lineage>
</organism>
<keyword evidence="4" id="KW-0238">DNA-binding</keyword>
<dbReference type="CDD" id="cd00009">
    <property type="entry name" value="AAA"/>
    <property type="match status" value="1"/>
</dbReference>
<keyword evidence="8" id="KW-1185">Reference proteome</keyword>
<keyword evidence="2" id="KW-0067">ATP-binding</keyword>
<dbReference type="AlphaFoldDB" id="A0A2N7W5S8"/>
<dbReference type="GO" id="GO:0006355">
    <property type="term" value="P:regulation of DNA-templated transcription"/>
    <property type="evidence" value="ECO:0007669"/>
    <property type="project" value="InterPro"/>
</dbReference>
<dbReference type="InterPro" id="IPR025944">
    <property type="entry name" value="Sigma_54_int_dom_CS"/>
</dbReference>
<dbReference type="GO" id="GO:0043565">
    <property type="term" value="F:sequence-specific DNA binding"/>
    <property type="evidence" value="ECO:0007669"/>
    <property type="project" value="InterPro"/>
</dbReference>
<feature type="domain" description="Sigma-54 factor interaction" evidence="6">
    <location>
        <begin position="139"/>
        <end position="368"/>
    </location>
</feature>